<feature type="region of interest" description="Disordered" evidence="1">
    <location>
        <begin position="191"/>
        <end position="223"/>
    </location>
</feature>
<name>A0A956M2D7_UNCEI</name>
<feature type="region of interest" description="Disordered" evidence="1">
    <location>
        <begin position="89"/>
        <end position="110"/>
    </location>
</feature>
<feature type="compositionally biased region" description="Basic and acidic residues" evidence="1">
    <location>
        <begin position="97"/>
        <end position="110"/>
    </location>
</feature>
<feature type="compositionally biased region" description="Basic and acidic residues" evidence="1">
    <location>
        <begin position="191"/>
        <end position="200"/>
    </location>
</feature>
<evidence type="ECO:0000256" key="1">
    <source>
        <dbReference type="SAM" id="MobiDB-lite"/>
    </source>
</evidence>
<reference evidence="2" key="1">
    <citation type="submission" date="2020-04" db="EMBL/GenBank/DDBJ databases">
        <authorList>
            <person name="Zhang T."/>
        </authorList>
    </citation>
    <scope>NUCLEOTIDE SEQUENCE</scope>
    <source>
        <strain evidence="2">HKST-UBA01</strain>
    </source>
</reference>
<proteinExistence type="predicted"/>
<accession>A0A956M2D7</accession>
<evidence type="ECO:0000313" key="3">
    <source>
        <dbReference type="Proteomes" id="UP000697710"/>
    </source>
</evidence>
<comment type="caution">
    <text evidence="2">The sequence shown here is derived from an EMBL/GenBank/DDBJ whole genome shotgun (WGS) entry which is preliminary data.</text>
</comment>
<feature type="compositionally biased region" description="Polar residues" evidence="1">
    <location>
        <begin position="207"/>
        <end position="223"/>
    </location>
</feature>
<reference evidence="2" key="2">
    <citation type="journal article" date="2021" name="Microbiome">
        <title>Successional dynamics and alternative stable states in a saline activated sludge microbial community over 9 years.</title>
        <authorList>
            <person name="Wang Y."/>
            <person name="Ye J."/>
            <person name="Ju F."/>
            <person name="Liu L."/>
            <person name="Boyd J.A."/>
            <person name="Deng Y."/>
            <person name="Parks D.H."/>
            <person name="Jiang X."/>
            <person name="Yin X."/>
            <person name="Woodcroft B.J."/>
            <person name="Tyson G.W."/>
            <person name="Hugenholtz P."/>
            <person name="Polz M.F."/>
            <person name="Zhang T."/>
        </authorList>
    </citation>
    <scope>NUCLEOTIDE SEQUENCE</scope>
    <source>
        <strain evidence="2">HKST-UBA01</strain>
    </source>
</reference>
<sequence>SFKLAPLPQGSARLELRLPAETGDRILWDTFRAFWHSPWPLVSAVAIADGDPPSVAHASLTFEGDPELLASRRDAALDLAHRHGVRDATWTPAPETGMDRRSDTRTAPSTDRERWPCWRARLHYPPDAYPALGVMLERESQSSGTFRRISLLGSGVTWLSWREDPGRAAVVAILRAVASLGGFGVIERSPFEPSRERPHAVADPIDTNRTNATDAAGNAESSLGTGFDSLQRRIVAGLNPRGTIQPGIPLVTEPIP</sequence>
<dbReference type="Proteomes" id="UP000697710">
    <property type="component" value="Unassembled WGS sequence"/>
</dbReference>
<organism evidence="2 3">
    <name type="scientific">Eiseniibacteriota bacterium</name>
    <dbReference type="NCBI Taxonomy" id="2212470"/>
    <lineage>
        <taxon>Bacteria</taxon>
        <taxon>Candidatus Eiseniibacteriota</taxon>
    </lineage>
</organism>
<protein>
    <submittedName>
        <fullName evidence="2">Uncharacterized protein</fullName>
    </submittedName>
</protein>
<feature type="non-terminal residue" evidence="2">
    <location>
        <position position="1"/>
    </location>
</feature>
<gene>
    <name evidence="2" type="ORF">KC729_17935</name>
</gene>
<dbReference type="AlphaFoldDB" id="A0A956M2D7"/>
<dbReference type="EMBL" id="JAGQHR010000751">
    <property type="protein sequence ID" value="MCA9729573.1"/>
    <property type="molecule type" value="Genomic_DNA"/>
</dbReference>
<evidence type="ECO:0000313" key="2">
    <source>
        <dbReference type="EMBL" id="MCA9729573.1"/>
    </source>
</evidence>